<keyword evidence="3" id="KW-0732">Signal</keyword>
<evidence type="ECO:0000256" key="2">
    <source>
        <dbReference type="ARBA" id="ARBA00022801"/>
    </source>
</evidence>
<sequence length="358" mass="39897">MKSIIMLCTLFFSLSFTAFAASEPLSYGESRTVKSKLLGQEKAIQIHIPADTGHPKQKFPVLYLLHGQWDMLPAVATLDLIATRVPDFMVVGIDSRGVELNVGEGEDRFAAFLEKELFPLIEREYPAADFRILSGHSHAGKYVMQQWLSDALPVSRYFAFSPSLDDGVILDRVRALPKATLAKRKPLALTMASEGDHMYTPYSKLDTILDASEPLQYVSRHFPEETHRSTKHPSMKFALQASFPEWAPSGDVKMSGAAGLKQHYTMLSARYGLDALPSVEMLQQITARYSVGGSPAWHAKLEPMFDYALHDLRVPPAPFVEIVDYLTDNGYADASALYLNALCRTEKSIERCESVSED</sequence>
<dbReference type="Gene3D" id="3.40.50.1820">
    <property type="entry name" value="alpha/beta hydrolase"/>
    <property type="match status" value="1"/>
</dbReference>
<evidence type="ECO:0000256" key="1">
    <source>
        <dbReference type="ARBA" id="ARBA00005622"/>
    </source>
</evidence>
<evidence type="ECO:0000313" key="5">
    <source>
        <dbReference type="Proteomes" id="UP001596425"/>
    </source>
</evidence>
<protein>
    <submittedName>
        <fullName evidence="4">Alpha/beta hydrolase</fullName>
    </submittedName>
</protein>
<dbReference type="PANTHER" id="PTHR40841:SF2">
    <property type="entry name" value="SIDEROPHORE-DEGRADING ESTERASE (EUROFUNG)"/>
    <property type="match status" value="1"/>
</dbReference>
<dbReference type="InterPro" id="IPR000801">
    <property type="entry name" value="Esterase-like"/>
</dbReference>
<keyword evidence="5" id="KW-1185">Reference proteome</keyword>
<dbReference type="GO" id="GO:0016787">
    <property type="term" value="F:hydrolase activity"/>
    <property type="evidence" value="ECO:0007669"/>
    <property type="project" value="UniProtKB-KW"/>
</dbReference>
<gene>
    <name evidence="4" type="ORF">ACFQBM_08625</name>
</gene>
<dbReference type="Pfam" id="PF00756">
    <property type="entry name" value="Esterase"/>
    <property type="match status" value="1"/>
</dbReference>
<dbReference type="RefSeq" id="WP_193189179.1">
    <property type="nucleotide sequence ID" value="NZ_JACZFR010000001.1"/>
</dbReference>
<evidence type="ECO:0000313" key="4">
    <source>
        <dbReference type="EMBL" id="MFC6633341.1"/>
    </source>
</evidence>
<name>A0ABW1YLE8_9GAMM</name>
<dbReference type="EMBL" id="JBHSVR010000001">
    <property type="protein sequence ID" value="MFC6633341.1"/>
    <property type="molecule type" value="Genomic_DNA"/>
</dbReference>
<accession>A0ABW1YLE8</accession>
<feature type="signal peptide" evidence="3">
    <location>
        <begin position="1"/>
        <end position="20"/>
    </location>
</feature>
<dbReference type="Proteomes" id="UP001596425">
    <property type="component" value="Unassembled WGS sequence"/>
</dbReference>
<comment type="caution">
    <text evidence="4">The sequence shown here is derived from an EMBL/GenBank/DDBJ whole genome shotgun (WGS) entry which is preliminary data.</text>
</comment>
<reference evidence="5" key="1">
    <citation type="journal article" date="2019" name="Int. J. Syst. Evol. Microbiol.">
        <title>The Global Catalogue of Microorganisms (GCM) 10K type strain sequencing project: providing services to taxonomists for standard genome sequencing and annotation.</title>
        <authorList>
            <consortium name="The Broad Institute Genomics Platform"/>
            <consortium name="The Broad Institute Genome Sequencing Center for Infectious Disease"/>
            <person name="Wu L."/>
            <person name="Ma J."/>
        </authorList>
    </citation>
    <scope>NUCLEOTIDE SEQUENCE [LARGE SCALE GENOMIC DNA]</scope>
    <source>
        <strain evidence="5">CGMCC 1.13718</strain>
    </source>
</reference>
<dbReference type="InterPro" id="IPR029058">
    <property type="entry name" value="AB_hydrolase_fold"/>
</dbReference>
<dbReference type="PANTHER" id="PTHR40841">
    <property type="entry name" value="SIDEROPHORE TRIACETYLFUSARININE C ESTERASE"/>
    <property type="match status" value="1"/>
</dbReference>
<evidence type="ECO:0000256" key="3">
    <source>
        <dbReference type="SAM" id="SignalP"/>
    </source>
</evidence>
<feature type="chain" id="PRO_5046125202" evidence="3">
    <location>
        <begin position="21"/>
        <end position="358"/>
    </location>
</feature>
<organism evidence="4 5">
    <name type="scientific">Microbulbifer taiwanensis</name>
    <dbReference type="NCBI Taxonomy" id="986746"/>
    <lineage>
        <taxon>Bacteria</taxon>
        <taxon>Pseudomonadati</taxon>
        <taxon>Pseudomonadota</taxon>
        <taxon>Gammaproteobacteria</taxon>
        <taxon>Cellvibrionales</taxon>
        <taxon>Microbulbiferaceae</taxon>
        <taxon>Microbulbifer</taxon>
    </lineage>
</organism>
<proteinExistence type="inferred from homology"/>
<keyword evidence="2 4" id="KW-0378">Hydrolase</keyword>
<comment type="similarity">
    <text evidence="1">Belongs to the esterase D family.</text>
</comment>
<dbReference type="InterPro" id="IPR052558">
    <property type="entry name" value="Siderophore_Hydrolase_D"/>
</dbReference>
<dbReference type="SUPFAM" id="SSF53474">
    <property type="entry name" value="alpha/beta-Hydrolases"/>
    <property type="match status" value="1"/>
</dbReference>